<accession>A0A2Z5G0F4</accession>
<dbReference type="AlphaFoldDB" id="A0A2Z5G0F4"/>
<dbReference type="KEGG" id="abas:ACPOL_3185"/>
<evidence type="ECO:0000313" key="1">
    <source>
        <dbReference type="EMBL" id="AXC12480.1"/>
    </source>
</evidence>
<keyword evidence="2" id="KW-1185">Reference proteome</keyword>
<dbReference type="EMBL" id="CP030840">
    <property type="protein sequence ID" value="AXC12480.1"/>
    <property type="molecule type" value="Genomic_DNA"/>
</dbReference>
<dbReference type="InterPro" id="IPR032787">
    <property type="entry name" value="Prok-E2_D"/>
</dbReference>
<proteinExistence type="predicted"/>
<name>A0A2Z5G0F4_9BACT</name>
<dbReference type="Pfam" id="PF14460">
    <property type="entry name" value="Prok-E2_D"/>
    <property type="match status" value="1"/>
</dbReference>
<protein>
    <submittedName>
        <fullName evidence="1">Uncharacterized protein</fullName>
    </submittedName>
</protein>
<organism evidence="1 2">
    <name type="scientific">Acidisarcina polymorpha</name>
    <dbReference type="NCBI Taxonomy" id="2211140"/>
    <lineage>
        <taxon>Bacteria</taxon>
        <taxon>Pseudomonadati</taxon>
        <taxon>Acidobacteriota</taxon>
        <taxon>Terriglobia</taxon>
        <taxon>Terriglobales</taxon>
        <taxon>Acidobacteriaceae</taxon>
        <taxon>Acidisarcina</taxon>
    </lineage>
</organism>
<gene>
    <name evidence="1" type="ORF">ACPOL_3185</name>
</gene>
<reference evidence="1 2" key="1">
    <citation type="journal article" date="2018" name="Front. Microbiol.">
        <title>Hydrolytic Capabilities as a Key to Environmental Success: Chitinolytic and Cellulolytic Acidobacteria From Acidic Sub-arctic Soils and Boreal Peatlands.</title>
        <authorList>
            <person name="Belova S.E."/>
            <person name="Ravin N.V."/>
            <person name="Pankratov T.A."/>
            <person name="Rakitin A.L."/>
            <person name="Ivanova A.A."/>
            <person name="Beletsky A.V."/>
            <person name="Mardanov A.V."/>
            <person name="Sinninghe Damste J.S."/>
            <person name="Dedysh S.N."/>
        </authorList>
    </citation>
    <scope>NUCLEOTIDE SEQUENCE [LARGE SCALE GENOMIC DNA]</scope>
    <source>
        <strain evidence="1 2">SBC82</strain>
    </source>
</reference>
<evidence type="ECO:0000313" key="2">
    <source>
        <dbReference type="Proteomes" id="UP000253606"/>
    </source>
</evidence>
<sequence>MSIGENHRFELREALLVYGDRQKSFVTRHDVALQKDAPLTLGPAQPLTVAFVESLVRSLSGGLVAEVLPENILAKGDRMIVWWTPVRRRQMFYQNSEGKASELNGRVLPQPPLVWRVAA</sequence>
<dbReference type="Proteomes" id="UP000253606">
    <property type="component" value="Chromosome"/>
</dbReference>